<keyword evidence="2 8" id="KW-0645">Protease</keyword>
<dbReference type="GO" id="GO:0006508">
    <property type="term" value="P:proteolysis"/>
    <property type="evidence" value="ECO:0007669"/>
    <property type="project" value="UniProtKB-KW"/>
</dbReference>
<evidence type="ECO:0000256" key="4">
    <source>
        <dbReference type="ARBA" id="ARBA00022801"/>
    </source>
</evidence>
<dbReference type="InterPro" id="IPR036590">
    <property type="entry name" value="SRAP-like"/>
</dbReference>
<proteinExistence type="inferred from homology"/>
<comment type="caution">
    <text evidence="10">The sequence shown here is derived from an EMBL/GenBank/DDBJ whole genome shotgun (WGS) entry which is preliminary data.</text>
</comment>
<evidence type="ECO:0000313" key="9">
    <source>
        <dbReference type="EMBL" id="OYQ21332.1"/>
    </source>
</evidence>
<dbReference type="GO" id="GO:0016829">
    <property type="term" value="F:lyase activity"/>
    <property type="evidence" value="ECO:0007669"/>
    <property type="project" value="UniProtKB-KW"/>
</dbReference>
<keyword evidence="3" id="KW-0227">DNA damage</keyword>
<dbReference type="GO" id="GO:0106300">
    <property type="term" value="P:protein-DNA covalent cross-linking repair"/>
    <property type="evidence" value="ECO:0007669"/>
    <property type="project" value="InterPro"/>
</dbReference>
<evidence type="ECO:0000256" key="5">
    <source>
        <dbReference type="ARBA" id="ARBA00023124"/>
    </source>
</evidence>
<dbReference type="GO" id="GO:0003697">
    <property type="term" value="F:single-stranded DNA binding"/>
    <property type="evidence" value="ECO:0007669"/>
    <property type="project" value="InterPro"/>
</dbReference>
<organism evidence="10 11">
    <name type="scientific">Elstera cyanobacteriorum</name>
    <dbReference type="NCBI Taxonomy" id="2022747"/>
    <lineage>
        <taxon>Bacteria</taxon>
        <taxon>Pseudomonadati</taxon>
        <taxon>Pseudomonadota</taxon>
        <taxon>Alphaproteobacteria</taxon>
        <taxon>Rhodospirillales</taxon>
        <taxon>Rhodospirillaceae</taxon>
        <taxon>Elstera</taxon>
    </lineage>
</organism>
<accession>A0A255XYM5</accession>
<dbReference type="Gene3D" id="3.90.1680.10">
    <property type="entry name" value="SOS response associated peptidase-like"/>
    <property type="match status" value="1"/>
</dbReference>
<evidence type="ECO:0000256" key="8">
    <source>
        <dbReference type="RuleBase" id="RU364100"/>
    </source>
</evidence>
<dbReference type="OrthoDB" id="9782620at2"/>
<evidence type="ECO:0000256" key="6">
    <source>
        <dbReference type="ARBA" id="ARBA00023125"/>
    </source>
</evidence>
<gene>
    <name evidence="9" type="ORF">CHR90_02300</name>
    <name evidence="10" type="ORF">CHR90_02345</name>
</gene>
<name>A0A255XYM5_9PROT</name>
<keyword evidence="7" id="KW-0456">Lyase</keyword>
<dbReference type="PANTHER" id="PTHR13604">
    <property type="entry name" value="DC12-RELATED"/>
    <property type="match status" value="1"/>
</dbReference>
<reference evidence="10 11" key="1">
    <citation type="submission" date="2017-07" db="EMBL/GenBank/DDBJ databases">
        <title>Elstera cyanobacteriorum sp. nov., a novel bacterium isolated from cyanobacterial aggregates in a eutrophic lake.</title>
        <authorList>
            <person name="Cai H."/>
        </authorList>
    </citation>
    <scope>NUCLEOTIDE SEQUENCE [LARGE SCALE GENOMIC DNA]</scope>
    <source>
        <strain evidence="10 11">TH019</strain>
    </source>
</reference>
<dbReference type="EMBL" id="NOXS01000023">
    <property type="protein sequence ID" value="OYQ21340.1"/>
    <property type="molecule type" value="Genomic_DNA"/>
</dbReference>
<dbReference type="EC" id="3.4.-.-" evidence="8"/>
<comment type="similarity">
    <text evidence="1 8">Belongs to the SOS response-associated peptidase family.</text>
</comment>
<dbReference type="GO" id="GO:0008233">
    <property type="term" value="F:peptidase activity"/>
    <property type="evidence" value="ECO:0007669"/>
    <property type="project" value="UniProtKB-KW"/>
</dbReference>
<sequence>MCNLYTVRTPIGGAALFKGVQWVWQPSDGLHSIRPTDSAPIIVVTDDGLTGIEATWGFPSPPQYGPGPVYNTRNLGSAFWRPWIGQRALVPVIAFCEHDARKRKHWFGTGETVFFAGIWGRLPGEPLPRFSILTTESAEPVAAVHPKAMPVLLETEERAAAWIGAGQFEAGRIAAGLSPVQAPAPPINRQPDLFG</sequence>
<protein>
    <recommendedName>
        <fullName evidence="8">Abasic site processing protein</fullName>
        <ecNumber evidence="8">3.4.-.-</ecNumber>
    </recommendedName>
</protein>
<dbReference type="InterPro" id="IPR003738">
    <property type="entry name" value="SRAP"/>
</dbReference>
<dbReference type="Proteomes" id="UP000216361">
    <property type="component" value="Unassembled WGS sequence"/>
</dbReference>
<evidence type="ECO:0000313" key="11">
    <source>
        <dbReference type="Proteomes" id="UP000216361"/>
    </source>
</evidence>
<keyword evidence="6" id="KW-0238">DNA-binding</keyword>
<dbReference type="AlphaFoldDB" id="A0A255XYM5"/>
<dbReference type="Pfam" id="PF02586">
    <property type="entry name" value="SRAP"/>
    <property type="match status" value="1"/>
</dbReference>
<keyword evidence="11" id="KW-1185">Reference proteome</keyword>
<evidence type="ECO:0000256" key="2">
    <source>
        <dbReference type="ARBA" id="ARBA00022670"/>
    </source>
</evidence>
<evidence type="ECO:0000256" key="1">
    <source>
        <dbReference type="ARBA" id="ARBA00008136"/>
    </source>
</evidence>
<evidence type="ECO:0000256" key="7">
    <source>
        <dbReference type="ARBA" id="ARBA00023239"/>
    </source>
</evidence>
<evidence type="ECO:0000313" key="10">
    <source>
        <dbReference type="EMBL" id="OYQ21340.1"/>
    </source>
</evidence>
<evidence type="ECO:0000256" key="3">
    <source>
        <dbReference type="ARBA" id="ARBA00022763"/>
    </source>
</evidence>
<keyword evidence="5" id="KW-0190">Covalent protein-DNA linkage</keyword>
<keyword evidence="4 8" id="KW-0378">Hydrolase</keyword>
<dbReference type="PANTHER" id="PTHR13604:SF0">
    <property type="entry name" value="ABASIC SITE PROCESSING PROTEIN HMCES"/>
    <property type="match status" value="1"/>
</dbReference>
<dbReference type="SUPFAM" id="SSF143081">
    <property type="entry name" value="BB1717-like"/>
    <property type="match status" value="1"/>
</dbReference>
<dbReference type="EMBL" id="NOXS01000023">
    <property type="protein sequence ID" value="OYQ21332.1"/>
    <property type="molecule type" value="Genomic_DNA"/>
</dbReference>
<dbReference type="RefSeq" id="WP_094407328.1">
    <property type="nucleotide sequence ID" value="NZ_BMJZ01000001.1"/>
</dbReference>